<gene>
    <name evidence="2" type="ORF">GCK72_004792</name>
</gene>
<accession>A0A6A5HF31</accession>
<name>A0A6A5HF31_CAERE</name>
<dbReference type="EMBL" id="WUAV01000002">
    <property type="protein sequence ID" value="KAF1764842.1"/>
    <property type="molecule type" value="Genomic_DNA"/>
</dbReference>
<feature type="region of interest" description="Disordered" evidence="1">
    <location>
        <begin position="88"/>
        <end position="129"/>
    </location>
</feature>
<proteinExistence type="predicted"/>
<dbReference type="CTD" id="9800811"/>
<dbReference type="GeneID" id="9800811"/>
<protein>
    <submittedName>
        <fullName evidence="2">Uncharacterized protein</fullName>
    </submittedName>
</protein>
<dbReference type="Proteomes" id="UP000483820">
    <property type="component" value="Chromosome II"/>
</dbReference>
<reference evidence="2 3" key="1">
    <citation type="submission" date="2019-12" db="EMBL/GenBank/DDBJ databases">
        <title>Chromosome-level assembly of the Caenorhabditis remanei genome.</title>
        <authorList>
            <person name="Teterina A.A."/>
            <person name="Willis J.H."/>
            <person name="Phillips P.C."/>
        </authorList>
    </citation>
    <scope>NUCLEOTIDE SEQUENCE [LARGE SCALE GENOMIC DNA]</scope>
    <source>
        <strain evidence="2 3">PX506</strain>
        <tissue evidence="2">Whole organism</tissue>
    </source>
</reference>
<comment type="caution">
    <text evidence="2">The sequence shown here is derived from an EMBL/GenBank/DDBJ whole genome shotgun (WGS) entry which is preliminary data.</text>
</comment>
<dbReference type="AlphaFoldDB" id="A0A6A5HF31"/>
<feature type="region of interest" description="Disordered" evidence="1">
    <location>
        <begin position="1"/>
        <end position="32"/>
    </location>
</feature>
<evidence type="ECO:0000313" key="2">
    <source>
        <dbReference type="EMBL" id="KAF1764842.1"/>
    </source>
</evidence>
<feature type="compositionally biased region" description="Basic and acidic residues" evidence="1">
    <location>
        <begin position="88"/>
        <end position="98"/>
    </location>
</feature>
<dbReference type="RefSeq" id="XP_003098333.2">
    <property type="nucleotide sequence ID" value="XM_003098285.2"/>
</dbReference>
<evidence type="ECO:0000313" key="3">
    <source>
        <dbReference type="Proteomes" id="UP000483820"/>
    </source>
</evidence>
<evidence type="ECO:0000256" key="1">
    <source>
        <dbReference type="SAM" id="MobiDB-lite"/>
    </source>
</evidence>
<sequence length="129" mass="14550">MNPSTPVSPSPAQKPAAPAAPPPPKPLLTLKLTPQEEAKYMVDLKFKLMQMKKVLMGVKTELDGRTQLHLAAQDDVTELEKRAKTAKENFKKLSDEIKKQRKAKGKDKEKSKDNNHEDDEKESTDEKKE</sequence>
<organism evidence="2 3">
    <name type="scientific">Caenorhabditis remanei</name>
    <name type="common">Caenorhabditis vulgaris</name>
    <dbReference type="NCBI Taxonomy" id="31234"/>
    <lineage>
        <taxon>Eukaryota</taxon>
        <taxon>Metazoa</taxon>
        <taxon>Ecdysozoa</taxon>
        <taxon>Nematoda</taxon>
        <taxon>Chromadorea</taxon>
        <taxon>Rhabditida</taxon>
        <taxon>Rhabditina</taxon>
        <taxon>Rhabditomorpha</taxon>
        <taxon>Rhabditoidea</taxon>
        <taxon>Rhabditidae</taxon>
        <taxon>Peloderinae</taxon>
        <taxon>Caenorhabditis</taxon>
    </lineage>
</organism>
<dbReference type="KEGG" id="crq:GCK72_004792"/>
<feature type="compositionally biased region" description="Basic and acidic residues" evidence="1">
    <location>
        <begin position="106"/>
        <end position="115"/>
    </location>
</feature>